<dbReference type="GO" id="GO:0007218">
    <property type="term" value="P:neuropeptide signaling pathway"/>
    <property type="evidence" value="ECO:0007669"/>
    <property type="project" value="TreeGrafter"/>
</dbReference>
<sequence length="389" mass="45728">MYNSSNNLTLPKIPSFNGYNLFKSVFFLVVFFISILGNTHTIFFTLKLQKRSKLSYRSLYRMIMQLAFADILVCLFFVLTQAIWNIFVSWRGGSFLCKLMKMGQAFSIYLSTYIMSLVSLDRAIAICKPIHHLHSWNRNIKIIIICLWIYSFLLAIPQVLLFDAYRGPWKTVTFYQCTTSDNLNILQMYVYPLVYCVLILLIPIGILVTCYTVIIHTINVRSKEYEEHNSVTILFHQPKSDDCEHLTNQFPFYDDAKHSGSNNDNETIVINRISENSNNFQKLLSHKKQQLMSRAKIKTYRMSAIIISCFLLCWLPYWVYYVLITLKNARLIKFTLGKNIWISVFIQSLASLNSAFNPIIYGFFNRNFFLFFMRKNFGGQKNRRKMQFQ</sequence>
<dbReference type="PRINTS" id="PR00237">
    <property type="entry name" value="GPCRRHODOPSN"/>
</dbReference>
<dbReference type="GO" id="GO:0008528">
    <property type="term" value="F:G protein-coupled peptide receptor activity"/>
    <property type="evidence" value="ECO:0007669"/>
    <property type="project" value="TreeGrafter"/>
</dbReference>
<feature type="domain" description="G-protein coupled receptors family 1 profile" evidence="10">
    <location>
        <begin position="37"/>
        <end position="361"/>
    </location>
</feature>
<feature type="transmembrane region" description="Helical" evidence="9">
    <location>
        <begin position="189"/>
        <end position="214"/>
    </location>
</feature>
<protein>
    <submittedName>
        <fullName evidence="11">GCR073</fullName>
    </submittedName>
</protein>
<keyword evidence="8" id="KW-0807">Transducer</keyword>
<keyword evidence="2" id="KW-1003">Cell membrane</keyword>
<dbReference type="GO" id="GO:0005886">
    <property type="term" value="C:plasma membrane"/>
    <property type="evidence" value="ECO:0007669"/>
    <property type="project" value="UniProtKB-SubCell"/>
</dbReference>
<keyword evidence="4 9" id="KW-1133">Transmembrane helix</keyword>
<keyword evidence="7" id="KW-0675">Receptor</keyword>
<dbReference type="InterPro" id="IPR000276">
    <property type="entry name" value="GPCR_Rhodpsn"/>
</dbReference>
<dbReference type="PANTHER" id="PTHR24230:SF163">
    <property type="entry name" value="CORAZONIN RECEPTOR, ISOFORM B"/>
    <property type="match status" value="1"/>
</dbReference>
<dbReference type="InterPro" id="IPR017452">
    <property type="entry name" value="GPCR_Rhodpsn_7TM"/>
</dbReference>
<feature type="transmembrane region" description="Helical" evidence="9">
    <location>
        <begin position="107"/>
        <end position="127"/>
    </location>
</feature>
<evidence type="ECO:0000256" key="6">
    <source>
        <dbReference type="ARBA" id="ARBA00023136"/>
    </source>
</evidence>
<proteinExistence type="evidence at transcript level"/>
<evidence type="ECO:0000256" key="2">
    <source>
        <dbReference type="ARBA" id="ARBA00022475"/>
    </source>
</evidence>
<feature type="transmembrane region" description="Helical" evidence="9">
    <location>
        <begin position="139"/>
        <end position="160"/>
    </location>
</feature>
<gene>
    <name evidence="11" type="primary">gcr073</name>
</gene>
<name>A0A193KUK2_SCHMD</name>
<keyword evidence="6 9" id="KW-0472">Membrane</keyword>
<dbReference type="EMBL" id="KX018880">
    <property type="protein sequence ID" value="ANO39041.1"/>
    <property type="molecule type" value="mRNA"/>
</dbReference>
<evidence type="ECO:0000256" key="9">
    <source>
        <dbReference type="SAM" id="Phobius"/>
    </source>
</evidence>
<evidence type="ECO:0000256" key="4">
    <source>
        <dbReference type="ARBA" id="ARBA00022989"/>
    </source>
</evidence>
<keyword evidence="3 9" id="KW-0812">Transmembrane</keyword>
<feature type="transmembrane region" description="Helical" evidence="9">
    <location>
        <begin position="300"/>
        <end position="320"/>
    </location>
</feature>
<evidence type="ECO:0000259" key="10">
    <source>
        <dbReference type="PROSITE" id="PS50262"/>
    </source>
</evidence>
<evidence type="ECO:0000256" key="7">
    <source>
        <dbReference type="ARBA" id="ARBA00023170"/>
    </source>
</evidence>
<accession>A0A193KUK2</accession>
<feature type="transmembrane region" description="Helical" evidence="9">
    <location>
        <begin position="67"/>
        <end position="87"/>
    </location>
</feature>
<comment type="subcellular location">
    <subcellularLocation>
        <location evidence="1">Cell membrane</location>
        <topology evidence="1">Multi-pass membrane protein</topology>
    </subcellularLocation>
</comment>
<evidence type="ECO:0000313" key="11">
    <source>
        <dbReference type="EMBL" id="ANO39041.1"/>
    </source>
</evidence>
<feature type="transmembrane region" description="Helical" evidence="9">
    <location>
        <begin position="340"/>
        <end position="364"/>
    </location>
</feature>
<dbReference type="PROSITE" id="PS50262">
    <property type="entry name" value="G_PROTEIN_RECEP_F1_2"/>
    <property type="match status" value="1"/>
</dbReference>
<dbReference type="Gene3D" id="1.20.1070.10">
    <property type="entry name" value="Rhodopsin 7-helix transmembrane proteins"/>
    <property type="match status" value="1"/>
</dbReference>
<evidence type="ECO:0000256" key="5">
    <source>
        <dbReference type="ARBA" id="ARBA00023040"/>
    </source>
</evidence>
<keyword evidence="5" id="KW-0297">G-protein coupled receptor</keyword>
<dbReference type="AlphaFoldDB" id="A0A193KUK2"/>
<evidence type="ECO:0000256" key="3">
    <source>
        <dbReference type="ARBA" id="ARBA00022692"/>
    </source>
</evidence>
<evidence type="ECO:0000256" key="8">
    <source>
        <dbReference type="ARBA" id="ARBA00023224"/>
    </source>
</evidence>
<dbReference type="Pfam" id="PF00001">
    <property type="entry name" value="7tm_1"/>
    <property type="match status" value="1"/>
</dbReference>
<dbReference type="PANTHER" id="PTHR24230">
    <property type="entry name" value="G-PROTEIN COUPLED RECEPTOR"/>
    <property type="match status" value="1"/>
</dbReference>
<evidence type="ECO:0000256" key="1">
    <source>
        <dbReference type="ARBA" id="ARBA00004651"/>
    </source>
</evidence>
<feature type="transmembrane region" description="Helical" evidence="9">
    <location>
        <begin position="25"/>
        <end position="46"/>
    </location>
</feature>
<organism evidence="11">
    <name type="scientific">Schmidtea mediterranea</name>
    <name type="common">Freshwater planarian flatworm</name>
    <dbReference type="NCBI Taxonomy" id="79327"/>
    <lineage>
        <taxon>Eukaryota</taxon>
        <taxon>Metazoa</taxon>
        <taxon>Spiralia</taxon>
        <taxon>Lophotrochozoa</taxon>
        <taxon>Platyhelminthes</taxon>
        <taxon>Rhabditophora</taxon>
        <taxon>Seriata</taxon>
        <taxon>Tricladida</taxon>
        <taxon>Continenticola</taxon>
        <taxon>Geoplanoidea</taxon>
        <taxon>Dugesiidae</taxon>
        <taxon>Schmidtea</taxon>
    </lineage>
</organism>
<reference evidence="11" key="1">
    <citation type="journal article" date="2016" name="PLoS Biol.">
        <title>GPCRs Direct Germline Development and Somatic Gonad Function in Planarians.</title>
        <authorList>
            <person name="Saberi A."/>
            <person name="Jamal A."/>
            <person name="Beets I."/>
            <person name="Schoofs L."/>
            <person name="Newmark P.A."/>
        </authorList>
    </citation>
    <scope>NUCLEOTIDE SEQUENCE</scope>
</reference>
<dbReference type="SUPFAM" id="SSF81321">
    <property type="entry name" value="Family A G protein-coupled receptor-like"/>
    <property type="match status" value="1"/>
</dbReference>